<organism evidence="7 8">
    <name type="scientific">Auricularia subglabra (strain TFB-10046 / SS5)</name>
    <name type="common">White-rot fungus</name>
    <name type="synonym">Auricularia delicata (strain TFB10046)</name>
    <dbReference type="NCBI Taxonomy" id="717982"/>
    <lineage>
        <taxon>Eukaryota</taxon>
        <taxon>Fungi</taxon>
        <taxon>Dikarya</taxon>
        <taxon>Basidiomycota</taxon>
        <taxon>Agaricomycotina</taxon>
        <taxon>Agaricomycetes</taxon>
        <taxon>Auriculariales</taxon>
        <taxon>Auriculariaceae</taxon>
        <taxon>Auricularia</taxon>
    </lineage>
</organism>
<evidence type="ECO:0008006" key="9">
    <source>
        <dbReference type="Google" id="ProtNLM"/>
    </source>
</evidence>
<reference evidence="8" key="1">
    <citation type="journal article" date="2012" name="Science">
        <title>The Paleozoic origin of enzymatic lignin decomposition reconstructed from 31 fungal genomes.</title>
        <authorList>
            <person name="Floudas D."/>
            <person name="Binder M."/>
            <person name="Riley R."/>
            <person name="Barry K."/>
            <person name="Blanchette R.A."/>
            <person name="Henrissat B."/>
            <person name="Martinez A.T."/>
            <person name="Otillar R."/>
            <person name="Spatafora J.W."/>
            <person name="Yadav J.S."/>
            <person name="Aerts A."/>
            <person name="Benoit I."/>
            <person name="Boyd A."/>
            <person name="Carlson A."/>
            <person name="Copeland A."/>
            <person name="Coutinho P.M."/>
            <person name="de Vries R.P."/>
            <person name="Ferreira P."/>
            <person name="Findley K."/>
            <person name="Foster B."/>
            <person name="Gaskell J."/>
            <person name="Glotzer D."/>
            <person name="Gorecki P."/>
            <person name="Heitman J."/>
            <person name="Hesse C."/>
            <person name="Hori C."/>
            <person name="Igarashi K."/>
            <person name="Jurgens J.A."/>
            <person name="Kallen N."/>
            <person name="Kersten P."/>
            <person name="Kohler A."/>
            <person name="Kuees U."/>
            <person name="Kumar T.K.A."/>
            <person name="Kuo A."/>
            <person name="LaButti K."/>
            <person name="Larrondo L.F."/>
            <person name="Lindquist E."/>
            <person name="Ling A."/>
            <person name="Lombard V."/>
            <person name="Lucas S."/>
            <person name="Lundell T."/>
            <person name="Martin R."/>
            <person name="McLaughlin D.J."/>
            <person name="Morgenstern I."/>
            <person name="Morin E."/>
            <person name="Murat C."/>
            <person name="Nagy L.G."/>
            <person name="Nolan M."/>
            <person name="Ohm R.A."/>
            <person name="Patyshakuliyeva A."/>
            <person name="Rokas A."/>
            <person name="Ruiz-Duenas F.J."/>
            <person name="Sabat G."/>
            <person name="Salamov A."/>
            <person name="Samejima M."/>
            <person name="Schmutz J."/>
            <person name="Slot J.C."/>
            <person name="St John F."/>
            <person name="Stenlid J."/>
            <person name="Sun H."/>
            <person name="Sun S."/>
            <person name="Syed K."/>
            <person name="Tsang A."/>
            <person name="Wiebenga A."/>
            <person name="Young D."/>
            <person name="Pisabarro A."/>
            <person name="Eastwood D.C."/>
            <person name="Martin F."/>
            <person name="Cullen D."/>
            <person name="Grigoriev I.V."/>
            <person name="Hibbett D.S."/>
        </authorList>
    </citation>
    <scope>NUCLEOTIDE SEQUENCE [LARGE SCALE GENOMIC DNA]</scope>
    <source>
        <strain evidence="8">TFB10046</strain>
    </source>
</reference>
<dbReference type="InterPro" id="IPR036259">
    <property type="entry name" value="MFS_trans_sf"/>
</dbReference>
<dbReference type="Proteomes" id="UP000006514">
    <property type="component" value="Unassembled WGS sequence"/>
</dbReference>
<keyword evidence="4 6" id="KW-1133">Transmembrane helix</keyword>
<dbReference type="GO" id="GO:0016020">
    <property type="term" value="C:membrane"/>
    <property type="evidence" value="ECO:0007669"/>
    <property type="project" value="UniProtKB-SubCell"/>
</dbReference>
<dbReference type="EMBL" id="JH688383">
    <property type="protein sequence ID" value="EJD33185.1"/>
    <property type="molecule type" value="Genomic_DNA"/>
</dbReference>
<evidence type="ECO:0000313" key="8">
    <source>
        <dbReference type="Proteomes" id="UP000006514"/>
    </source>
</evidence>
<feature type="transmembrane region" description="Helical" evidence="6">
    <location>
        <begin position="230"/>
        <end position="253"/>
    </location>
</feature>
<dbReference type="Gene3D" id="1.20.1250.20">
    <property type="entry name" value="MFS general substrate transporter like domains"/>
    <property type="match status" value="1"/>
</dbReference>
<evidence type="ECO:0000256" key="4">
    <source>
        <dbReference type="ARBA" id="ARBA00022989"/>
    </source>
</evidence>
<evidence type="ECO:0000256" key="6">
    <source>
        <dbReference type="SAM" id="Phobius"/>
    </source>
</evidence>
<feature type="transmembrane region" description="Helical" evidence="6">
    <location>
        <begin position="259"/>
        <end position="280"/>
    </location>
</feature>
<dbReference type="AlphaFoldDB" id="J0WMX7"/>
<keyword evidence="3 6" id="KW-0812">Transmembrane</keyword>
<dbReference type="OrthoDB" id="8904098at2759"/>
<accession>J0WMX7</accession>
<dbReference type="KEGG" id="adl:AURDEDRAFT_177734"/>
<protein>
    <recommendedName>
        <fullName evidence="9">PTR2-domain-containing protein</fullName>
    </recommendedName>
</protein>
<dbReference type="InParanoid" id="J0WMX7"/>
<name>J0WMX7_AURST</name>
<dbReference type="eggNOG" id="KOG1237">
    <property type="taxonomic scope" value="Eukaryota"/>
</dbReference>
<sequence length="318" mass="35262">MPIILVLAAKRLYKAPPQGSVLVETGRVVKRLFADGGWSRCWKGGDDFWKRAKPSYIEETEGALDRTAVFWDDRFVDELKQSFDACKIFLLIPLFVLCDGGIGATMNLMTVAMKVNGVPNDLISNFNALSIGLYPFLSKRRINFTPMWRIAVGFLLGSASMVIGAVVQWRIYATSPCGRYATGGDERCFTNVSLWWQLPMIILPAIGEIFVNVTSYELAYTRAPARMKGLIYAAVLFTSAISAAITLILTPVLVDPYLIWPYVALACASFVCAFAFPVFFSHLDKPVVFNDIDRMEGKQQPVQTKAAEAAAEVEKEKA</sequence>
<comment type="similarity">
    <text evidence="2">Belongs to the major facilitator superfamily. Proton-dependent oligopeptide transporter (POT/PTR) (TC 2.A.17) family.</text>
</comment>
<evidence type="ECO:0000256" key="5">
    <source>
        <dbReference type="ARBA" id="ARBA00023136"/>
    </source>
</evidence>
<dbReference type="Pfam" id="PF00854">
    <property type="entry name" value="PTR2"/>
    <property type="match status" value="1"/>
</dbReference>
<feature type="transmembrane region" description="Helical" evidence="6">
    <location>
        <begin position="150"/>
        <end position="171"/>
    </location>
</feature>
<evidence type="ECO:0000313" key="7">
    <source>
        <dbReference type="EMBL" id="EJD33185.1"/>
    </source>
</evidence>
<dbReference type="InterPro" id="IPR000109">
    <property type="entry name" value="POT_fam"/>
</dbReference>
<dbReference type="SUPFAM" id="SSF103473">
    <property type="entry name" value="MFS general substrate transporter"/>
    <property type="match status" value="1"/>
</dbReference>
<dbReference type="PANTHER" id="PTHR11654">
    <property type="entry name" value="OLIGOPEPTIDE TRANSPORTER-RELATED"/>
    <property type="match status" value="1"/>
</dbReference>
<dbReference type="OMA" id="DHAKESY"/>
<comment type="subcellular location">
    <subcellularLocation>
        <location evidence="1">Membrane</location>
        <topology evidence="1">Multi-pass membrane protein</topology>
    </subcellularLocation>
</comment>
<feature type="transmembrane region" description="Helical" evidence="6">
    <location>
        <begin position="88"/>
        <end position="110"/>
    </location>
</feature>
<dbReference type="GO" id="GO:0022857">
    <property type="term" value="F:transmembrane transporter activity"/>
    <property type="evidence" value="ECO:0007669"/>
    <property type="project" value="InterPro"/>
</dbReference>
<keyword evidence="5 6" id="KW-0472">Membrane</keyword>
<evidence type="ECO:0000256" key="1">
    <source>
        <dbReference type="ARBA" id="ARBA00004141"/>
    </source>
</evidence>
<proteinExistence type="inferred from homology"/>
<keyword evidence="8" id="KW-1185">Reference proteome</keyword>
<feature type="transmembrane region" description="Helical" evidence="6">
    <location>
        <begin position="194"/>
        <end position="218"/>
    </location>
</feature>
<feature type="transmembrane region" description="Helical" evidence="6">
    <location>
        <begin position="122"/>
        <end position="138"/>
    </location>
</feature>
<evidence type="ECO:0000256" key="2">
    <source>
        <dbReference type="ARBA" id="ARBA00005982"/>
    </source>
</evidence>
<evidence type="ECO:0000256" key="3">
    <source>
        <dbReference type="ARBA" id="ARBA00022692"/>
    </source>
</evidence>
<gene>
    <name evidence="7" type="ORF">AURDEDRAFT_177734</name>
</gene>